<evidence type="ECO:0000256" key="1">
    <source>
        <dbReference type="SAM" id="SignalP"/>
    </source>
</evidence>
<feature type="chain" id="PRO_5035912791" evidence="1">
    <location>
        <begin position="29"/>
        <end position="47"/>
    </location>
</feature>
<keyword evidence="3" id="KW-1185">Reference proteome</keyword>
<reference evidence="2" key="1">
    <citation type="submission" date="2020-05" db="EMBL/GenBank/DDBJ databases">
        <title>WGS assembly of Panicum virgatum.</title>
        <authorList>
            <person name="Lovell J.T."/>
            <person name="Jenkins J."/>
            <person name="Shu S."/>
            <person name="Juenger T.E."/>
            <person name="Schmutz J."/>
        </authorList>
    </citation>
    <scope>NUCLEOTIDE SEQUENCE</scope>
    <source>
        <strain evidence="2">AP13</strain>
    </source>
</reference>
<evidence type="ECO:0000313" key="3">
    <source>
        <dbReference type="Proteomes" id="UP000823388"/>
    </source>
</evidence>
<dbReference type="Proteomes" id="UP000823388">
    <property type="component" value="Chromosome 8K"/>
</dbReference>
<organism evidence="2 3">
    <name type="scientific">Panicum virgatum</name>
    <name type="common">Blackwell switchgrass</name>
    <dbReference type="NCBI Taxonomy" id="38727"/>
    <lineage>
        <taxon>Eukaryota</taxon>
        <taxon>Viridiplantae</taxon>
        <taxon>Streptophyta</taxon>
        <taxon>Embryophyta</taxon>
        <taxon>Tracheophyta</taxon>
        <taxon>Spermatophyta</taxon>
        <taxon>Magnoliopsida</taxon>
        <taxon>Liliopsida</taxon>
        <taxon>Poales</taxon>
        <taxon>Poaceae</taxon>
        <taxon>PACMAD clade</taxon>
        <taxon>Panicoideae</taxon>
        <taxon>Panicodae</taxon>
        <taxon>Paniceae</taxon>
        <taxon>Panicinae</taxon>
        <taxon>Panicum</taxon>
        <taxon>Panicum sect. Hiantes</taxon>
    </lineage>
</organism>
<name>A0A8T0PMD5_PANVG</name>
<accession>A0A8T0PMD5</accession>
<proteinExistence type="predicted"/>
<comment type="caution">
    <text evidence="2">The sequence shown here is derived from an EMBL/GenBank/DDBJ whole genome shotgun (WGS) entry which is preliminary data.</text>
</comment>
<keyword evidence="1" id="KW-0732">Signal</keyword>
<sequence length="47" mass="5229">MLSTQFPMEMPRLWVRFVLMLLSGINNAGRGEGSAICRPKEPANPVL</sequence>
<gene>
    <name evidence="2" type="ORF">PVAP13_8KG327900</name>
</gene>
<evidence type="ECO:0000313" key="2">
    <source>
        <dbReference type="EMBL" id="KAG2563537.1"/>
    </source>
</evidence>
<protein>
    <submittedName>
        <fullName evidence="2">Uncharacterized protein</fullName>
    </submittedName>
</protein>
<feature type="signal peptide" evidence="1">
    <location>
        <begin position="1"/>
        <end position="28"/>
    </location>
</feature>
<dbReference type="EMBL" id="CM029051">
    <property type="protein sequence ID" value="KAG2563537.1"/>
    <property type="molecule type" value="Genomic_DNA"/>
</dbReference>
<dbReference type="AlphaFoldDB" id="A0A8T0PMD5"/>